<dbReference type="AlphaFoldDB" id="A0A0R1XPT2"/>
<dbReference type="PATRIC" id="fig|1122147.4.peg.476"/>
<dbReference type="EMBL" id="AZFW01000011">
    <property type="protein sequence ID" value="KRM29753.1"/>
    <property type="molecule type" value="Genomic_DNA"/>
</dbReference>
<evidence type="ECO:0000256" key="3">
    <source>
        <dbReference type="ARBA" id="ARBA00022692"/>
    </source>
</evidence>
<evidence type="ECO:0000256" key="5">
    <source>
        <dbReference type="ARBA" id="ARBA00023136"/>
    </source>
</evidence>
<dbReference type="Gene3D" id="1.20.1720.10">
    <property type="entry name" value="Multidrug resistance protein D"/>
    <property type="match status" value="1"/>
</dbReference>
<sequence>MTVTHRWLALSTLGLFFFMVIVDGSIVTIAVPAMAAGLHVPTSQINLVIAIYLVGISGLLLTFGQLGDQLGRIRLFKWGTLLFTIGSALASLGISLPLVLGGRLVQAIGASMTMANSYAIVTDIFPMAFLGRALGVESIFISLGALAGPGLGGLILAYLSWHAIFWINIPLGLFCLIVAWRVFPASSAPAQTPTIDWPGTLWLITAAASFYVFTSTLLTQAVITLLSLGLFTVALVQFSQVERRAVKPLLDFAIFRHPLFSRSLLASFMSFIAAYFFTLLAPIYLQVVLHTSSQLTGLILMIAPAIALVANPIAGWLTDRYPQVRVMQWGMVLLVLAEIGLVLSNGQHEPWVLGSLSILISIGTAVFSTPSNTLTMSSVPAEQRGMAGATNSLTREFGMVLGTTLATTTYYGSLSVLAGRAALTVTGQVPQHLLHAQSVAYLAATILLVIGLWLIRSRKVMTA</sequence>
<protein>
    <submittedName>
        <fullName evidence="8">Efflux pump antibiotic resistance protein</fullName>
    </submittedName>
</protein>
<dbReference type="CDD" id="cd17321">
    <property type="entry name" value="MFS_MMR_MDR_like"/>
    <property type="match status" value="1"/>
</dbReference>
<feature type="transmembrane region" description="Helical" evidence="6">
    <location>
        <begin position="163"/>
        <end position="183"/>
    </location>
</feature>
<dbReference type="Gene3D" id="1.20.1250.20">
    <property type="entry name" value="MFS general substrate transporter like domains"/>
    <property type="match status" value="1"/>
</dbReference>
<name>A0A0R1XPT2_9LACO</name>
<comment type="caution">
    <text evidence="8">The sequence shown here is derived from an EMBL/GenBank/DDBJ whole genome shotgun (WGS) entry which is preliminary data.</text>
</comment>
<feature type="transmembrane region" description="Helical" evidence="6">
    <location>
        <begin position="438"/>
        <end position="455"/>
    </location>
</feature>
<evidence type="ECO:0000256" key="2">
    <source>
        <dbReference type="ARBA" id="ARBA00022448"/>
    </source>
</evidence>
<feature type="transmembrane region" description="Helical" evidence="6">
    <location>
        <begin position="133"/>
        <end position="157"/>
    </location>
</feature>
<dbReference type="GO" id="GO:0022857">
    <property type="term" value="F:transmembrane transporter activity"/>
    <property type="evidence" value="ECO:0007669"/>
    <property type="project" value="InterPro"/>
</dbReference>
<dbReference type="InterPro" id="IPR011701">
    <property type="entry name" value="MFS"/>
</dbReference>
<feature type="transmembrane region" description="Helical" evidence="6">
    <location>
        <begin position="397"/>
        <end position="418"/>
    </location>
</feature>
<feature type="transmembrane region" description="Helical" evidence="6">
    <location>
        <begin position="45"/>
        <end position="63"/>
    </location>
</feature>
<dbReference type="GO" id="GO:0005886">
    <property type="term" value="C:plasma membrane"/>
    <property type="evidence" value="ECO:0007669"/>
    <property type="project" value="UniProtKB-SubCell"/>
</dbReference>
<keyword evidence="5 6" id="KW-0472">Membrane</keyword>
<keyword evidence="4 6" id="KW-1133">Transmembrane helix</keyword>
<dbReference type="InterPro" id="IPR020846">
    <property type="entry name" value="MFS_dom"/>
</dbReference>
<keyword evidence="3 6" id="KW-0812">Transmembrane</keyword>
<feature type="domain" description="Major facilitator superfamily (MFS) profile" evidence="7">
    <location>
        <begin position="9"/>
        <end position="439"/>
    </location>
</feature>
<feature type="transmembrane region" description="Helical" evidence="6">
    <location>
        <begin position="259"/>
        <end position="285"/>
    </location>
</feature>
<evidence type="ECO:0000313" key="8">
    <source>
        <dbReference type="EMBL" id="KRM29753.1"/>
    </source>
</evidence>
<evidence type="ECO:0000313" key="9">
    <source>
        <dbReference type="Proteomes" id="UP000050949"/>
    </source>
</evidence>
<feature type="transmembrane region" description="Helical" evidence="6">
    <location>
        <begin position="329"/>
        <end position="346"/>
    </location>
</feature>
<dbReference type="Pfam" id="PF07690">
    <property type="entry name" value="MFS_1"/>
    <property type="match status" value="1"/>
</dbReference>
<evidence type="ECO:0000256" key="4">
    <source>
        <dbReference type="ARBA" id="ARBA00022989"/>
    </source>
</evidence>
<keyword evidence="2" id="KW-0813">Transport</keyword>
<organism evidence="8 9">
    <name type="scientific">Schleiferilactobacillus harbinensis DSM 16991</name>
    <dbReference type="NCBI Taxonomy" id="1122147"/>
    <lineage>
        <taxon>Bacteria</taxon>
        <taxon>Bacillati</taxon>
        <taxon>Bacillota</taxon>
        <taxon>Bacilli</taxon>
        <taxon>Lactobacillales</taxon>
        <taxon>Lactobacillaceae</taxon>
        <taxon>Schleiferilactobacillus</taxon>
    </lineage>
</organism>
<dbReference type="PRINTS" id="PR01036">
    <property type="entry name" value="TCRTETB"/>
</dbReference>
<dbReference type="RefSeq" id="WP_226999196.1">
    <property type="nucleotide sequence ID" value="NZ_AUEH01000018.1"/>
</dbReference>
<feature type="transmembrane region" description="Helical" evidence="6">
    <location>
        <begin position="219"/>
        <end position="238"/>
    </location>
</feature>
<evidence type="ECO:0000256" key="6">
    <source>
        <dbReference type="SAM" id="Phobius"/>
    </source>
</evidence>
<feature type="transmembrane region" description="Helical" evidence="6">
    <location>
        <begin position="75"/>
        <end position="98"/>
    </location>
</feature>
<proteinExistence type="predicted"/>
<dbReference type="PANTHER" id="PTHR42718">
    <property type="entry name" value="MAJOR FACILITATOR SUPERFAMILY MULTIDRUG TRANSPORTER MFSC"/>
    <property type="match status" value="1"/>
</dbReference>
<dbReference type="Proteomes" id="UP000050949">
    <property type="component" value="Unassembled WGS sequence"/>
</dbReference>
<accession>A0A0R1XPT2</accession>
<feature type="transmembrane region" description="Helical" evidence="6">
    <location>
        <begin position="297"/>
        <end position="317"/>
    </location>
</feature>
<dbReference type="PROSITE" id="PS50850">
    <property type="entry name" value="MFS"/>
    <property type="match status" value="1"/>
</dbReference>
<reference evidence="8 9" key="1">
    <citation type="journal article" date="2015" name="Genome Announc.">
        <title>Expanding the biotechnology potential of lactobacilli through comparative genomics of 213 strains and associated genera.</title>
        <authorList>
            <person name="Sun Z."/>
            <person name="Harris H.M."/>
            <person name="McCann A."/>
            <person name="Guo C."/>
            <person name="Argimon S."/>
            <person name="Zhang W."/>
            <person name="Yang X."/>
            <person name="Jeffery I.B."/>
            <person name="Cooney J.C."/>
            <person name="Kagawa T.F."/>
            <person name="Liu W."/>
            <person name="Song Y."/>
            <person name="Salvetti E."/>
            <person name="Wrobel A."/>
            <person name="Rasinkangas P."/>
            <person name="Parkhill J."/>
            <person name="Rea M.C."/>
            <person name="O'Sullivan O."/>
            <person name="Ritari J."/>
            <person name="Douillard F.P."/>
            <person name="Paul Ross R."/>
            <person name="Yang R."/>
            <person name="Briner A.E."/>
            <person name="Felis G.E."/>
            <person name="de Vos W.M."/>
            <person name="Barrangou R."/>
            <person name="Klaenhammer T.R."/>
            <person name="Caufield P.W."/>
            <person name="Cui Y."/>
            <person name="Zhang H."/>
            <person name="O'Toole P.W."/>
        </authorList>
    </citation>
    <scope>NUCLEOTIDE SEQUENCE [LARGE SCALE GENOMIC DNA]</scope>
    <source>
        <strain evidence="8 9">DSM 16991</strain>
    </source>
</reference>
<dbReference type="eggNOG" id="COG2814">
    <property type="taxonomic scope" value="Bacteria"/>
</dbReference>
<evidence type="ECO:0000259" key="7">
    <source>
        <dbReference type="PROSITE" id="PS50850"/>
    </source>
</evidence>
<feature type="transmembrane region" description="Helical" evidence="6">
    <location>
        <begin position="352"/>
        <end position="376"/>
    </location>
</feature>
<dbReference type="PANTHER" id="PTHR42718:SF9">
    <property type="entry name" value="MAJOR FACILITATOR SUPERFAMILY MULTIDRUG TRANSPORTER MFSC"/>
    <property type="match status" value="1"/>
</dbReference>
<dbReference type="SUPFAM" id="SSF103473">
    <property type="entry name" value="MFS general substrate transporter"/>
    <property type="match status" value="1"/>
</dbReference>
<evidence type="ECO:0000256" key="1">
    <source>
        <dbReference type="ARBA" id="ARBA00004651"/>
    </source>
</evidence>
<comment type="subcellular location">
    <subcellularLocation>
        <location evidence="1">Cell membrane</location>
        <topology evidence="1">Multi-pass membrane protein</topology>
    </subcellularLocation>
</comment>
<dbReference type="InterPro" id="IPR036259">
    <property type="entry name" value="MFS_trans_sf"/>
</dbReference>
<gene>
    <name evidence="8" type="ORF">FC91_GL000458</name>
</gene>